<evidence type="ECO:0000313" key="2">
    <source>
        <dbReference type="EMBL" id="QBR02536.1"/>
    </source>
</evidence>
<proteinExistence type="predicted"/>
<feature type="region of interest" description="Disordered" evidence="1">
    <location>
        <begin position="1"/>
        <end position="61"/>
    </location>
</feature>
<dbReference type="EMBL" id="CP038151">
    <property type="protein sequence ID" value="QBR02536.1"/>
    <property type="molecule type" value="Genomic_DNA"/>
</dbReference>
<protein>
    <submittedName>
        <fullName evidence="2">Uncharacterized protein</fullName>
    </submittedName>
</protein>
<dbReference type="Proteomes" id="UP000295727">
    <property type="component" value="Chromosome 4"/>
</dbReference>
<dbReference type="RefSeq" id="WP_134758059.1">
    <property type="nucleotide sequence ID" value="NZ_CP038151.1"/>
</dbReference>
<evidence type="ECO:0000256" key="1">
    <source>
        <dbReference type="SAM" id="MobiDB-lite"/>
    </source>
</evidence>
<gene>
    <name evidence="2" type="ORF">E1956_35455</name>
</gene>
<name>A0A4P7D1Q1_9BURK</name>
<feature type="compositionally biased region" description="Polar residues" evidence="1">
    <location>
        <begin position="1"/>
        <end position="20"/>
    </location>
</feature>
<evidence type="ECO:0000313" key="3">
    <source>
        <dbReference type="Proteomes" id="UP000295727"/>
    </source>
</evidence>
<sequence length="110" mass="12314">MVTSDCLWTNASAQVPTNQRHAGDAKRHRTHGMPTSVEHKQRGDLESAQEDETTFIDATGPVNEMGPMVRAVVRGMRWWLASIPRRAIPSLFALARIDKLTASRHQPVRT</sequence>
<accession>A0A4P7D1Q1</accession>
<keyword evidence="3" id="KW-1185">Reference proteome</keyword>
<dbReference type="AlphaFoldDB" id="A0A4P7D1Q1"/>
<dbReference type="KEGG" id="ppai:E1956_35455"/>
<reference evidence="2 3" key="1">
    <citation type="submission" date="2019-03" db="EMBL/GenBank/DDBJ databases">
        <title>Paraburkholderia sp. 7MH5, isolated from subtropical forest soil.</title>
        <authorList>
            <person name="Gao Z.-H."/>
            <person name="Qiu L.-H."/>
        </authorList>
    </citation>
    <scope>NUCLEOTIDE SEQUENCE [LARGE SCALE GENOMIC DNA]</scope>
    <source>
        <strain evidence="2 3">7MH5</strain>
    </source>
</reference>
<organism evidence="2 3">
    <name type="scientific">Paraburkholderia pallida</name>
    <dbReference type="NCBI Taxonomy" id="2547399"/>
    <lineage>
        <taxon>Bacteria</taxon>
        <taxon>Pseudomonadati</taxon>
        <taxon>Pseudomonadota</taxon>
        <taxon>Betaproteobacteria</taxon>
        <taxon>Burkholderiales</taxon>
        <taxon>Burkholderiaceae</taxon>
        <taxon>Paraburkholderia</taxon>
    </lineage>
</organism>